<dbReference type="InterPro" id="IPR013762">
    <property type="entry name" value="Integrase-like_cat_sf"/>
</dbReference>
<reference evidence="3" key="2">
    <citation type="submission" date="2004-08" db="EMBL/GenBank/DDBJ databases">
        <authorList>
            <person name="Putnam N."/>
            <person name="Detter J.C."/>
            <person name="Richardson P.M."/>
            <person name="Rokhsar D."/>
        </authorList>
    </citation>
    <scope>NUCLEOTIDE SEQUENCE</scope>
</reference>
<dbReference type="Pfam" id="PF00589">
    <property type="entry name" value="Phage_integrase"/>
    <property type="match status" value="1"/>
</dbReference>
<dbReference type="PROSITE" id="PS51898">
    <property type="entry name" value="TYR_RECOMBINASE"/>
    <property type="match status" value="1"/>
</dbReference>
<feature type="domain" description="Tyr recombinase" evidence="2">
    <location>
        <begin position="1"/>
        <end position="53"/>
    </location>
</feature>
<keyword evidence="1" id="KW-0233">DNA recombination</keyword>
<dbReference type="AlphaFoldDB" id="Q64C48"/>
<evidence type="ECO:0000259" key="2">
    <source>
        <dbReference type="PROSITE" id="PS51898"/>
    </source>
</evidence>
<dbReference type="InterPro" id="IPR002104">
    <property type="entry name" value="Integrase_catalytic"/>
</dbReference>
<evidence type="ECO:0000256" key="1">
    <source>
        <dbReference type="ARBA" id="ARBA00023172"/>
    </source>
</evidence>
<dbReference type="GO" id="GO:0006310">
    <property type="term" value="P:DNA recombination"/>
    <property type="evidence" value="ECO:0007669"/>
    <property type="project" value="UniProtKB-KW"/>
</dbReference>
<protein>
    <recommendedName>
        <fullName evidence="2">Tyr recombinase domain-containing protein</fullName>
    </recommendedName>
</protein>
<proteinExistence type="predicted"/>
<evidence type="ECO:0000313" key="3">
    <source>
        <dbReference type="EMBL" id="AAU83029.1"/>
    </source>
</evidence>
<reference evidence="3" key="1">
    <citation type="journal article" date="2004" name="Science">
        <title>Reverse methanogenesis: testing the hypothesis with environmental genomics.</title>
        <authorList>
            <person name="Hallam S.J."/>
            <person name="Putnam N."/>
            <person name="Preston C.M."/>
            <person name="Detter J.C."/>
            <person name="Rokhsar D."/>
            <person name="Richardson P.M."/>
            <person name="DeLong E.F."/>
        </authorList>
    </citation>
    <scope>NUCLEOTIDE SEQUENCE</scope>
</reference>
<gene>
    <name evidence="3" type="ORF">GZ26D6_5</name>
</gene>
<accession>Q64C48</accession>
<dbReference type="Gene3D" id="1.10.443.10">
    <property type="entry name" value="Intergrase catalytic core"/>
    <property type="match status" value="1"/>
</dbReference>
<dbReference type="GO" id="GO:0015074">
    <property type="term" value="P:DNA integration"/>
    <property type="evidence" value="ECO:0007669"/>
    <property type="project" value="InterPro"/>
</dbReference>
<name>Q64C48_UNCAG</name>
<dbReference type="InterPro" id="IPR011010">
    <property type="entry name" value="DNA_brk_join_enz"/>
</dbReference>
<dbReference type="GO" id="GO:0003677">
    <property type="term" value="F:DNA binding"/>
    <property type="evidence" value="ECO:0007669"/>
    <property type="project" value="InterPro"/>
</dbReference>
<dbReference type="SUPFAM" id="SSF56349">
    <property type="entry name" value="DNA breaking-rejoining enzymes"/>
    <property type="match status" value="1"/>
</dbReference>
<sequence length="53" mass="6411">MHIRTRTVQRIFEDAIKKEGIDKDVSCNVHSLRHSFATHLLLRKWSRFNNEEF</sequence>
<organism evidence="3">
    <name type="scientific">Uncultured archaeon GZfos26G2</name>
    <dbReference type="NCBI Taxonomy" id="3386331"/>
    <lineage>
        <taxon>Archaea</taxon>
        <taxon>Methanobacteriati</taxon>
        <taxon>Methanobacteriota</taxon>
        <taxon>Stenosarchaea group</taxon>
        <taxon>Methanomicrobia</taxon>
        <taxon>Candidatus Methanophagales</taxon>
        <taxon>Candidatus Methanophagaceae</taxon>
        <taxon>Candidatus Methanophaga</taxon>
    </lineage>
</organism>
<dbReference type="EMBL" id="AY714840">
    <property type="protein sequence ID" value="AAU83029.1"/>
    <property type="molecule type" value="Genomic_DNA"/>
</dbReference>